<organism evidence="3 4">
    <name type="scientific">Paenibacillus monticola</name>
    <dbReference type="NCBI Taxonomy" id="2666075"/>
    <lineage>
        <taxon>Bacteria</taxon>
        <taxon>Bacillati</taxon>
        <taxon>Bacillota</taxon>
        <taxon>Bacilli</taxon>
        <taxon>Bacillales</taxon>
        <taxon>Paenibacillaceae</taxon>
        <taxon>Paenibacillus</taxon>
    </lineage>
</organism>
<dbReference type="Proteomes" id="UP000463051">
    <property type="component" value="Unassembled WGS sequence"/>
</dbReference>
<name>A0A7X2H3A8_9BACL</name>
<evidence type="ECO:0000259" key="2">
    <source>
        <dbReference type="Pfam" id="PF13280"/>
    </source>
</evidence>
<keyword evidence="4" id="KW-1185">Reference proteome</keyword>
<dbReference type="PANTHER" id="PTHR34580:SF1">
    <property type="entry name" value="PROTEIN PAFC"/>
    <property type="match status" value="1"/>
</dbReference>
<dbReference type="PANTHER" id="PTHR34580">
    <property type="match status" value="1"/>
</dbReference>
<dbReference type="InterPro" id="IPR036388">
    <property type="entry name" value="WH-like_DNA-bd_sf"/>
</dbReference>
<dbReference type="InterPro" id="IPR013196">
    <property type="entry name" value="HTH_11"/>
</dbReference>
<dbReference type="RefSeq" id="WP_154117610.1">
    <property type="nucleotide sequence ID" value="NZ_WJXB01000002.1"/>
</dbReference>
<dbReference type="InterPro" id="IPR026881">
    <property type="entry name" value="WYL_dom"/>
</dbReference>
<dbReference type="EMBL" id="WJXB01000002">
    <property type="protein sequence ID" value="MRN52605.1"/>
    <property type="molecule type" value="Genomic_DNA"/>
</dbReference>
<dbReference type="Gene3D" id="1.10.10.10">
    <property type="entry name" value="Winged helix-like DNA-binding domain superfamily/Winged helix DNA-binding domain"/>
    <property type="match status" value="1"/>
</dbReference>
<feature type="domain" description="WYL" evidence="2">
    <location>
        <begin position="132"/>
        <end position="198"/>
    </location>
</feature>
<gene>
    <name evidence="3" type="ORF">GJB61_06295</name>
</gene>
<dbReference type="SUPFAM" id="SSF46785">
    <property type="entry name" value="Winged helix' DNA-binding domain"/>
    <property type="match status" value="1"/>
</dbReference>
<dbReference type="PIRSF" id="PIRSF016838">
    <property type="entry name" value="PafC"/>
    <property type="match status" value="1"/>
</dbReference>
<feature type="domain" description="Helix-turn-helix type 11" evidence="1">
    <location>
        <begin position="6"/>
        <end position="60"/>
    </location>
</feature>
<dbReference type="InterPro" id="IPR028349">
    <property type="entry name" value="PafC-like"/>
</dbReference>
<reference evidence="3 4" key="1">
    <citation type="submission" date="2019-11" db="EMBL/GenBank/DDBJ databases">
        <title>Paenibacillus monticola sp. nov., a novel PGPR strain isolated from mountain sample in China.</title>
        <authorList>
            <person name="Zhao Q."/>
            <person name="Li H.-P."/>
            <person name="Zhang J.-L."/>
        </authorList>
    </citation>
    <scope>NUCLEOTIDE SEQUENCE [LARGE SCALE GENOMIC DNA]</scope>
    <source>
        <strain evidence="3 4">LC-T2</strain>
    </source>
</reference>
<sequence length="303" mass="35015">MEKIERMIAIVMILLQKEIISATAFSRLFNVSKRTILRDMETLCLSNIPIYSIHGAKGGYAIMDEYKIDKRLLSSSDLENILVALSGLEQIFISLEVEVTIKKIESMVRGTVLKNTIHLSFHDWNGRDEMQEALSLCQQAIRQHVQVTFDYIDKNGVPTARTVEPYQLHFNEMSWYLIGFCLTRMEYRTFKLFRIDNLVLDKKSYVPRSDAADQGFAEGIWPKLTKVRALISPAIKDQFIERYGSKCIEPHSAEWLSATIHIPQNQISFRHLSGFGTELKIVAPLSYVEEFQRYVAEILNHYR</sequence>
<dbReference type="AlphaFoldDB" id="A0A7X2H3A8"/>
<proteinExistence type="predicted"/>
<dbReference type="PROSITE" id="PS52050">
    <property type="entry name" value="WYL"/>
    <property type="match status" value="1"/>
</dbReference>
<evidence type="ECO:0000313" key="4">
    <source>
        <dbReference type="Proteomes" id="UP000463051"/>
    </source>
</evidence>
<comment type="caution">
    <text evidence="3">The sequence shown here is derived from an EMBL/GenBank/DDBJ whole genome shotgun (WGS) entry which is preliminary data.</text>
</comment>
<dbReference type="InterPro" id="IPR036390">
    <property type="entry name" value="WH_DNA-bd_sf"/>
</dbReference>
<protein>
    <submittedName>
        <fullName evidence="3">WYL domain-containing protein</fullName>
    </submittedName>
</protein>
<accession>A0A7X2H3A8</accession>
<evidence type="ECO:0000259" key="1">
    <source>
        <dbReference type="Pfam" id="PF08279"/>
    </source>
</evidence>
<dbReference type="InterPro" id="IPR051534">
    <property type="entry name" value="CBASS_pafABC_assoc_protein"/>
</dbReference>
<evidence type="ECO:0000313" key="3">
    <source>
        <dbReference type="EMBL" id="MRN52605.1"/>
    </source>
</evidence>
<dbReference type="Pfam" id="PF13280">
    <property type="entry name" value="WYL"/>
    <property type="match status" value="1"/>
</dbReference>
<dbReference type="Pfam" id="PF08279">
    <property type="entry name" value="HTH_11"/>
    <property type="match status" value="1"/>
</dbReference>